<name>A0A163WE41_9MYCO</name>
<proteinExistence type="inferred from homology"/>
<dbReference type="InterPro" id="IPR001509">
    <property type="entry name" value="Epimerase_deHydtase"/>
</dbReference>
<dbReference type="SUPFAM" id="SSF51735">
    <property type="entry name" value="NAD(P)-binding Rossmann-fold domains"/>
    <property type="match status" value="1"/>
</dbReference>
<dbReference type="PANTHER" id="PTHR43000">
    <property type="entry name" value="DTDP-D-GLUCOSE 4,6-DEHYDRATASE-RELATED"/>
    <property type="match status" value="1"/>
</dbReference>
<accession>A0A163WE41</accession>
<gene>
    <name evidence="3" type="ORF">A4G28_02910</name>
</gene>
<feature type="domain" description="NAD-dependent epimerase/dehydratase" evidence="2">
    <location>
        <begin position="14"/>
        <end position="236"/>
    </location>
</feature>
<dbReference type="AlphaFoldDB" id="A0A163WE41"/>
<comment type="caution">
    <text evidence="3">The sequence shown here is derived from an EMBL/GenBank/DDBJ whole genome shotgun (WGS) entry which is preliminary data.</text>
</comment>
<evidence type="ECO:0000256" key="1">
    <source>
        <dbReference type="ARBA" id="ARBA00007637"/>
    </source>
</evidence>
<dbReference type="Proteomes" id="UP000077342">
    <property type="component" value="Unassembled WGS sequence"/>
</dbReference>
<organism evidence="3 4">
    <name type="scientific">Mycobacterium ostraviense</name>
    <dbReference type="NCBI Taxonomy" id="2738409"/>
    <lineage>
        <taxon>Bacteria</taxon>
        <taxon>Bacillati</taxon>
        <taxon>Actinomycetota</taxon>
        <taxon>Actinomycetes</taxon>
        <taxon>Mycobacteriales</taxon>
        <taxon>Mycobacteriaceae</taxon>
        <taxon>Mycobacterium</taxon>
    </lineage>
</organism>
<protein>
    <recommendedName>
        <fullName evidence="2">NAD-dependent epimerase/dehydratase domain-containing protein</fullName>
    </recommendedName>
</protein>
<dbReference type="InterPro" id="IPR036291">
    <property type="entry name" value="NAD(P)-bd_dom_sf"/>
</dbReference>
<sequence length="335" mass="37145">MDHVIVTIENSSTMVAGGAGFVGSALVRELLALGCRVIVYDNFLHGSPSHVDNLGPGVVVVEGDARDRSHLYDVLRRECVQFVFNCVGDTFVPDAYDHPARFFDNNTAAAVSVLLASRDAMVEAVLYVSSTEVYGLVGHDRPIDESLPCCPVNTYAVSKVAADRACHTIHIEHGLPVVLARIFNCYGPRETHPYIVPELISQLHRGPRLRLGNVAASRDFTYVEDTARALVRLMECGPVDATPVNVGSGRAVTIADLAQHVGRLYGYERVDIELDSGRLRRRDIECFVCDPTRLRELTGWLPRVDLHTGLRRTVDWYESNGRMWSFERRGVTIRG</sequence>
<evidence type="ECO:0000313" key="3">
    <source>
        <dbReference type="EMBL" id="KZS58253.1"/>
    </source>
</evidence>
<dbReference type="Pfam" id="PF01370">
    <property type="entry name" value="Epimerase"/>
    <property type="match status" value="1"/>
</dbReference>
<dbReference type="Gene3D" id="3.40.50.720">
    <property type="entry name" value="NAD(P)-binding Rossmann-like Domain"/>
    <property type="match status" value="1"/>
</dbReference>
<dbReference type="EMBL" id="LWCI01000152">
    <property type="protein sequence ID" value="KZS58253.1"/>
    <property type="molecule type" value="Genomic_DNA"/>
</dbReference>
<reference evidence="4" key="1">
    <citation type="submission" date="2016-04" db="EMBL/GenBank/DDBJ databases">
        <authorList>
            <person name="Strapagiel D."/>
            <person name="Borowka P."/>
            <person name="Marciniak B."/>
            <person name="Bakula Z."/>
            <person name="Van Ingen J."/>
            <person name="Safianowska A."/>
            <person name="Dziadek J."/>
            <person name="Jagielski T."/>
        </authorList>
    </citation>
    <scope>NUCLEOTIDE SEQUENCE [LARGE SCALE GENOMIC DNA]</scope>
    <source>
        <strain evidence="4">1010001458</strain>
    </source>
</reference>
<comment type="similarity">
    <text evidence="1">Belongs to the NAD(P)-dependent epimerase/dehydratase family.</text>
</comment>
<evidence type="ECO:0000259" key="2">
    <source>
        <dbReference type="Pfam" id="PF01370"/>
    </source>
</evidence>
<evidence type="ECO:0000313" key="4">
    <source>
        <dbReference type="Proteomes" id="UP000077342"/>
    </source>
</evidence>
<keyword evidence="4" id="KW-1185">Reference proteome</keyword>